<dbReference type="InterPro" id="IPR025110">
    <property type="entry name" value="AMP-bd_C"/>
</dbReference>
<dbReference type="InterPro" id="IPR036661">
    <property type="entry name" value="Luciferase-like_sf"/>
</dbReference>
<comment type="similarity">
    <text evidence="3">Belongs to the ATP-dependent AMP-binding enzyme family. MbtB subfamily.</text>
</comment>
<dbReference type="PANTHER" id="PTHR45527:SF10">
    <property type="entry name" value="PYOCHELIN SYNTHASE PCHF"/>
    <property type="match status" value="1"/>
</dbReference>
<dbReference type="NCBIfam" id="TIGR01733">
    <property type="entry name" value="AA-adenyl-dom"/>
    <property type="match status" value="1"/>
</dbReference>
<keyword evidence="6" id="KW-0597">Phosphoprotein</keyword>
<dbReference type="Gene3D" id="3.40.50.12780">
    <property type="entry name" value="N-terminal domain of ligase-like"/>
    <property type="match status" value="2"/>
</dbReference>
<dbReference type="SMART" id="SM00823">
    <property type="entry name" value="PKS_PP"/>
    <property type="match status" value="2"/>
</dbReference>
<feature type="compositionally biased region" description="Basic and acidic residues" evidence="9">
    <location>
        <begin position="14"/>
        <end position="33"/>
    </location>
</feature>
<dbReference type="PANTHER" id="PTHR45527">
    <property type="entry name" value="NONRIBOSOMAL PEPTIDE SYNTHETASE"/>
    <property type="match status" value="1"/>
</dbReference>
<comment type="cofactor">
    <cofactor evidence="1">
        <name>pantetheine 4'-phosphate</name>
        <dbReference type="ChEBI" id="CHEBI:47942"/>
    </cofactor>
</comment>
<name>A0AAJ2UH40_9ACTN</name>
<dbReference type="InterPro" id="IPR001242">
    <property type="entry name" value="Condensation_dom"/>
</dbReference>
<dbReference type="InterPro" id="IPR020845">
    <property type="entry name" value="AMP-binding_CS"/>
</dbReference>
<dbReference type="FunFam" id="3.30.559.10:FF:000023">
    <property type="entry name" value="Non-ribosomal peptide synthetase"/>
    <property type="match status" value="1"/>
</dbReference>
<evidence type="ECO:0000313" key="11">
    <source>
        <dbReference type="EMBL" id="MDX3128263.1"/>
    </source>
</evidence>
<dbReference type="InterPro" id="IPR020806">
    <property type="entry name" value="PKS_PP-bd"/>
</dbReference>
<dbReference type="InterPro" id="IPR024011">
    <property type="entry name" value="Biosynth_lucif-like_mOase_dom"/>
</dbReference>
<dbReference type="SUPFAM" id="SSF47336">
    <property type="entry name" value="ACP-like"/>
    <property type="match status" value="2"/>
</dbReference>
<dbReference type="InterPro" id="IPR057737">
    <property type="entry name" value="Condensation_MtbB-like"/>
</dbReference>
<dbReference type="Pfam" id="PF00501">
    <property type="entry name" value="AMP-binding"/>
    <property type="match status" value="3"/>
</dbReference>
<evidence type="ECO:0000256" key="6">
    <source>
        <dbReference type="ARBA" id="ARBA00022553"/>
    </source>
</evidence>
<sequence>MTDSAGRPSVGAGRAERLARLTPEQRAEFEARARGITTPEQTRARPAKTPAAPPRAEGARPPLSFGQERLWFLDQLAPGLGVFNEYVALRLTGPLDLAALDAALVGLVARHEALRTVIDPADGVAVQRILAPSPESGPGSEPVLTVVDVGPEAPGGVAAAERALAVREAARPFDLEGERLFRALLIRSGPGRALLVVVNHHMVGDAWSRAVLVEELCAGYRAFRGAAGPADDGESTRGPATEPLPLQYADWATRQRGELNDEALAQPLAYWRDRLAGAPPLLGLATDRPRPVTPTYRGGRVHFTLDRQLTEGIEAAAREARATPFMVTLAAWQAVLMRHSGQQDVSVGVPTAGRDRPELAGMVGMFVNSLVMRTDLSGDPSFGELIGRARETALGALAHAQVPFERLVRDLSPDRDLSHAPLYQVQFGYRNVPEPAISLPGVTVELFDLDNGLCRVDLSLELARSGDVTAGVCEFSTDLFDESTARGFTDVLDRVLRRGTADPSLPLSELLALTSAEEALLEAAGDGGPLPANAEDVLASFADAVRARPDAEAVLLAADPAAPALTYGRLDARVAEIHARLLSAGVRPGDRVGVCLRRGADLPAALFAVLRAGAAYLPIDPAYPADRIRYVLEDAAPAAVLVQAATREAVPPVAPLLDLDAAPSAPAGPASADAAPDPEAPAYVIHTSGSTGRPKGVVVLRRNLTAFLAAMDRIVTGETAGEGGETITWLAVTSVSFDISVLELLWTLSRGHRLVLSPDSGTPDTRAPAQAPVHAPAAILAASAEVPEFSLFYFSSDSAAHSPGPDQYRLLIEGARFADSHGFSAVWLPERHFHAFGGSYPAPSVLAAALAQRTERIGIRAGSVVLPLHHPVRVAEEWSVVDNLSGGRVGLSFASGWHMDDFVLAKDAYDDRQNRMVDGIDEVRRLWRGEHVAFEGPAGRSVDVAVMPRPVQPELPFWLTSSGNPETCRKAGEVGARLLTHLLGQSVEELAEKIAVYREAWRLAGHAGEPHVTLMLHSFVGTDAEDVRAHARQPFRDYLRSSVGLIEKMARALGIDISADDFTADDQEALLDHAAARYVADGSFIGTVEDRLPLLRRLAGAGVDEVACLIDFGVDPDAALRALSGLAALRDAAAPAAPDAAGADEVSLTRMIRTHGVTHLQCTPSLARALLDEPDAGALGGLRRLLLGGEPLDVDLVGRLRGHLTGTLRNMYGPTETTVWSTSDTVDPAAGTVTIGRPIAGTTVRVLDEHGRRIPVGVPGELYIGGAGVTAGYLGRPELTAERFVPDGNREGNQDGTARLYRTGDVVRVRPDGRLDYLARNDNQLKIRGFRIEAGEVEAALNAVPGVRQSVVTAHGLGTSRASLIAYVVPETPDAPPAPAELRTALAALLPAFLVPSRFLVLDSLPLTHNGKVDRGALPSPDQVARTLGADRVAPSTPTEERVAAIWREALGIEQVGVHEDFFELGGHSLLATQVVAGIRRQFAIRLALRTLFEAPTVAALARSVDALSEDPAHRDASERAGESGRDERSGHPVALRPDPATRYEPFPLTEVQRAYWIGRSGAVGGDVSCHFYVELDVDDVDLDRLEGAWQSLVRRHDALRLVVDADGTQRILPDVPGYRIDRADLRGLPAAEREDRLRAVRDAMSHHVLPAETWPLFQIRASRTERGAARLHFSIDTLIADGGSVQILLRELLAVYRGELDPRPLELSFRDYVLAEHARREGPAHERDLAYWRKRLDTLPPAPPLPLVRRLDELVTTRFRRREAHLPADLWARLKARAAAARITPSALSLAAYATVLGTWSATDRFTLNLTLFNRVGDHPELGTLVGDFTALSLLEVDRATSGSFEARARSLQDRLWEDLDHQLVGGVRVAGELARRRGVAAAAMPVVFTSELGAADVGGTPTAGLGARVAHTITQTPQVWLDHQISEDEGRLRLTWDAVEALFPPGMLDDMFGAYTGLLTSLATDAGAWSDPHREVLPQDQAVRHRELNSTEGPLPEGLLHEPFLENARRSPGRTAVISANGTFTYSELEEASRAVAHTLRQAGVTSGDIVGVIADRGREQVAAAIGVLRAGAAYLPLDAGLPSARIADSLRHAGAVTLIVPPSAATRAPAVDGVPVIRFDEAVATGSGAVLEPLDTDPGALAYVIYTSGSTGEPKGVMTDHRGALNTVTDINERFEVGAEDRVFGLSSLGFDLSVYDVFGTFAAGATLVLAGPGEERDPVRWTRLIAEHGVTVWNSVPALMEMLLAHAAGNAAADAESLRLIMLSGDWIPVGMPDQVKALAPKTRVISLGGATEASIWSVLHPIGRVDPERSSIPYGRPMRNQTMYVLDDAFRLRPTGLPGALYIGGVGVAVGYRNAPELTARAFPIHPVTGERLYRTGDLARLLPDGDLEFLGREDSQVKVRGMRIELGEIEAALVRTDGVREAAALVEGEGMSARLAAYVVREAARPAQRTDVTGPGTAGAQPSAAVLGAEQVRRLEHRLRQPGRRADLVGREILPFVLPADTLTLRTASAGQGAATAFGAGSVPAADVYALLTTLARQDDDGVPRYAFGSAGGLYPVQTYLAVAPGGVDGIPAGVYYLDPAGPALVALDGERDAGRALEPALFGEANRALVTGAGFGIFLVSRDRAITQVYGALADRFCLLEAGAMAQLLRQRAADCRIGLCPIGDVYEEPLHALLRLEEDQTVLHTLVGGRPAAAPAVPGDDAENWAAALRAELAVRLPGYMVPQRLSVIDALPLSANGKVDRKALAAGTAGATAAPPVALLAPASTPPAAALLPDRAPLVGAVARSADSTIDRLVELWREVLEGQDLGIDTNFFESGATSIHLVRVQRRVTEEFGREVSVVDMFDGPTIRHLAELLDRPEPSAGTAHPTPHQAEQDADPTATPVDEPVTDRRQHHERRRAARRRGGSGPSPAN</sequence>
<dbReference type="GO" id="GO:0005829">
    <property type="term" value="C:cytosol"/>
    <property type="evidence" value="ECO:0007669"/>
    <property type="project" value="TreeGrafter"/>
</dbReference>
<dbReference type="Pfam" id="PF00550">
    <property type="entry name" value="PP-binding"/>
    <property type="match status" value="2"/>
</dbReference>
<dbReference type="CDD" id="cd19531">
    <property type="entry name" value="LCL_NRPS-like"/>
    <property type="match status" value="1"/>
</dbReference>
<dbReference type="InterPro" id="IPR042099">
    <property type="entry name" value="ANL_N_sf"/>
</dbReference>
<feature type="compositionally biased region" description="Low complexity" evidence="9">
    <location>
        <begin position="47"/>
        <end position="60"/>
    </location>
</feature>
<dbReference type="GO" id="GO:0044550">
    <property type="term" value="P:secondary metabolite biosynthetic process"/>
    <property type="evidence" value="ECO:0007669"/>
    <property type="project" value="TreeGrafter"/>
</dbReference>
<feature type="region of interest" description="Disordered" evidence="9">
    <location>
        <begin position="1509"/>
        <end position="1542"/>
    </location>
</feature>
<dbReference type="NCBIfam" id="TIGR04020">
    <property type="entry name" value="seco_metab_LLM"/>
    <property type="match status" value="1"/>
</dbReference>
<dbReference type="Gene3D" id="3.40.109.10">
    <property type="entry name" value="NADH Oxidase"/>
    <property type="match status" value="1"/>
</dbReference>
<dbReference type="Gene3D" id="2.30.38.10">
    <property type="entry name" value="Luciferase, Domain 3"/>
    <property type="match status" value="1"/>
</dbReference>
<dbReference type="Proteomes" id="UP001273589">
    <property type="component" value="Unassembled WGS sequence"/>
</dbReference>
<evidence type="ECO:0000313" key="12">
    <source>
        <dbReference type="Proteomes" id="UP001273589"/>
    </source>
</evidence>
<dbReference type="SUPFAM" id="SSF56801">
    <property type="entry name" value="Acetyl-CoA synthetase-like"/>
    <property type="match status" value="3"/>
</dbReference>
<dbReference type="Gene3D" id="3.30.559.10">
    <property type="entry name" value="Chloramphenicol acetyltransferase-like domain"/>
    <property type="match status" value="2"/>
</dbReference>
<feature type="domain" description="Carrier" evidence="10">
    <location>
        <begin position="2793"/>
        <end position="2868"/>
    </location>
</feature>
<dbReference type="CDD" id="cd02142">
    <property type="entry name" value="McbC_SagB-like_oxidoreductase"/>
    <property type="match status" value="1"/>
</dbReference>
<dbReference type="FunFam" id="1.10.1200.10:FF:000016">
    <property type="entry name" value="Non-ribosomal peptide synthase"/>
    <property type="match status" value="1"/>
</dbReference>
<dbReference type="RefSeq" id="WP_319688248.1">
    <property type="nucleotide sequence ID" value="NZ_JARAWN010000001.1"/>
</dbReference>
<dbReference type="Gene3D" id="3.40.50.1820">
    <property type="entry name" value="alpha/beta hydrolase"/>
    <property type="match status" value="1"/>
</dbReference>
<dbReference type="InterPro" id="IPR009081">
    <property type="entry name" value="PP-bd_ACP"/>
</dbReference>
<evidence type="ECO:0000259" key="10">
    <source>
        <dbReference type="PROSITE" id="PS50075"/>
    </source>
</evidence>
<dbReference type="PROSITE" id="PS50075">
    <property type="entry name" value="CARRIER"/>
    <property type="match status" value="2"/>
</dbReference>
<dbReference type="SUPFAM" id="SSF51679">
    <property type="entry name" value="Bacterial luciferase-like"/>
    <property type="match status" value="1"/>
</dbReference>
<dbReference type="Pfam" id="PF00668">
    <property type="entry name" value="Condensation"/>
    <property type="match status" value="2"/>
</dbReference>
<dbReference type="InterPro" id="IPR029058">
    <property type="entry name" value="AB_hydrolase_fold"/>
</dbReference>
<dbReference type="InterPro" id="IPR000873">
    <property type="entry name" value="AMP-dep_synth/lig_dom"/>
</dbReference>
<dbReference type="GO" id="GO:0031177">
    <property type="term" value="F:phosphopantetheine binding"/>
    <property type="evidence" value="ECO:0007669"/>
    <property type="project" value="InterPro"/>
</dbReference>
<dbReference type="InterPro" id="IPR045851">
    <property type="entry name" value="AMP-bd_C_sf"/>
</dbReference>
<dbReference type="GO" id="GO:0016705">
    <property type="term" value="F:oxidoreductase activity, acting on paired donors, with incorporation or reduction of molecular oxygen"/>
    <property type="evidence" value="ECO:0007669"/>
    <property type="project" value="InterPro"/>
</dbReference>
<dbReference type="Gene3D" id="3.40.50.980">
    <property type="match status" value="2"/>
</dbReference>
<dbReference type="GO" id="GO:0016874">
    <property type="term" value="F:ligase activity"/>
    <property type="evidence" value="ECO:0007669"/>
    <property type="project" value="UniProtKB-KW"/>
</dbReference>
<dbReference type="Pfam" id="PF13193">
    <property type="entry name" value="AMP-binding_C"/>
    <property type="match status" value="1"/>
</dbReference>
<dbReference type="EMBL" id="JARAWN010000001">
    <property type="protein sequence ID" value="MDX3128263.1"/>
    <property type="molecule type" value="Genomic_DNA"/>
</dbReference>
<feature type="domain" description="Carrier" evidence="10">
    <location>
        <begin position="1434"/>
        <end position="1509"/>
    </location>
</feature>
<dbReference type="Gene3D" id="3.30.300.30">
    <property type="match status" value="2"/>
</dbReference>
<dbReference type="FunFam" id="3.40.50.12780:FF:000012">
    <property type="entry name" value="Non-ribosomal peptide synthetase"/>
    <property type="match status" value="1"/>
</dbReference>
<dbReference type="FunFam" id="3.40.50.980:FF:000001">
    <property type="entry name" value="Non-ribosomal peptide synthetase"/>
    <property type="match status" value="1"/>
</dbReference>
<accession>A0AAJ2UH40</accession>
<feature type="compositionally biased region" description="Basic and acidic residues" evidence="9">
    <location>
        <begin position="1511"/>
        <end position="1531"/>
    </location>
</feature>
<dbReference type="InterPro" id="IPR023213">
    <property type="entry name" value="CAT-like_dom_sf"/>
</dbReference>
<dbReference type="Gene3D" id="1.10.1200.10">
    <property type="entry name" value="ACP-like"/>
    <property type="match status" value="1"/>
</dbReference>
<comment type="pathway">
    <text evidence="2">Siderophore biosynthesis; mycobactin biosynthesis.</text>
</comment>
<dbReference type="PROSITE" id="PS00455">
    <property type="entry name" value="AMP_BINDING"/>
    <property type="match status" value="2"/>
</dbReference>
<keyword evidence="7" id="KW-0436">Ligase</keyword>
<dbReference type="InterPro" id="IPR006162">
    <property type="entry name" value="Ppantetheine_attach_site"/>
</dbReference>
<dbReference type="Gene3D" id="3.20.20.30">
    <property type="entry name" value="Luciferase-like domain"/>
    <property type="match status" value="1"/>
</dbReference>
<dbReference type="InterPro" id="IPR010071">
    <property type="entry name" value="AA_adenyl_dom"/>
</dbReference>
<dbReference type="GO" id="GO:0008610">
    <property type="term" value="P:lipid biosynthetic process"/>
    <property type="evidence" value="ECO:0007669"/>
    <property type="project" value="UniProtKB-ARBA"/>
</dbReference>
<protein>
    <recommendedName>
        <fullName evidence="4">Phenyloxazoline synthase MbtB</fullName>
    </recommendedName>
    <alternativeName>
        <fullName evidence="8">Mycobactin synthetase protein B</fullName>
    </alternativeName>
</protein>
<dbReference type="GO" id="GO:0043041">
    <property type="term" value="P:amino acid activation for nonribosomal peptide biosynthetic process"/>
    <property type="evidence" value="ECO:0007669"/>
    <property type="project" value="TreeGrafter"/>
</dbReference>
<dbReference type="CDD" id="cd19535">
    <property type="entry name" value="Cyc_NRPS"/>
    <property type="match status" value="1"/>
</dbReference>
<evidence type="ECO:0000256" key="7">
    <source>
        <dbReference type="ARBA" id="ARBA00022598"/>
    </source>
</evidence>
<feature type="compositionally biased region" description="Basic residues" evidence="9">
    <location>
        <begin position="2902"/>
        <end position="2913"/>
    </location>
</feature>
<evidence type="ECO:0000256" key="2">
    <source>
        <dbReference type="ARBA" id="ARBA00005102"/>
    </source>
</evidence>
<dbReference type="Gene3D" id="3.30.559.30">
    <property type="entry name" value="Nonribosomal peptide synthetase, condensation domain"/>
    <property type="match status" value="2"/>
</dbReference>
<proteinExistence type="inferred from homology"/>
<dbReference type="InterPro" id="IPR036736">
    <property type="entry name" value="ACP-like_sf"/>
</dbReference>
<feature type="region of interest" description="Disordered" evidence="9">
    <location>
        <begin position="2867"/>
        <end position="2921"/>
    </location>
</feature>
<evidence type="ECO:0000256" key="3">
    <source>
        <dbReference type="ARBA" id="ARBA00007380"/>
    </source>
</evidence>
<dbReference type="FunFam" id="3.30.559.30:FF:000006">
    <property type="entry name" value="Yersiniabactin polyketide/non-ribosomal peptide synthetase"/>
    <property type="match status" value="1"/>
</dbReference>
<comment type="caution">
    <text evidence="11">The sequence shown here is derived from an EMBL/GenBank/DDBJ whole genome shotgun (WGS) entry which is preliminary data.</text>
</comment>
<dbReference type="SUPFAM" id="SSF55469">
    <property type="entry name" value="FMN-dependent nitroreductase-like"/>
    <property type="match status" value="1"/>
</dbReference>
<organism evidence="11 12">
    <name type="scientific">Streptomyces europaeiscabiei</name>
    <dbReference type="NCBI Taxonomy" id="146819"/>
    <lineage>
        <taxon>Bacteria</taxon>
        <taxon>Bacillati</taxon>
        <taxon>Actinomycetota</taxon>
        <taxon>Actinomycetes</taxon>
        <taxon>Kitasatosporales</taxon>
        <taxon>Streptomycetaceae</taxon>
        <taxon>Streptomyces</taxon>
    </lineage>
</organism>
<feature type="region of interest" description="Disordered" evidence="9">
    <location>
        <begin position="1"/>
        <end position="60"/>
    </location>
</feature>
<dbReference type="GO" id="GO:0072330">
    <property type="term" value="P:monocarboxylic acid biosynthetic process"/>
    <property type="evidence" value="ECO:0007669"/>
    <property type="project" value="UniProtKB-ARBA"/>
</dbReference>
<evidence type="ECO:0000256" key="9">
    <source>
        <dbReference type="SAM" id="MobiDB-lite"/>
    </source>
</evidence>
<dbReference type="PROSITE" id="PS00012">
    <property type="entry name" value="PHOSPHOPANTETHEINE"/>
    <property type="match status" value="1"/>
</dbReference>
<keyword evidence="5" id="KW-0596">Phosphopantetheine</keyword>
<dbReference type="InterPro" id="IPR011251">
    <property type="entry name" value="Luciferase-like_dom"/>
</dbReference>
<reference evidence="11" key="1">
    <citation type="journal article" date="2023" name="Microb. Genom.">
        <title>Mesoterricola silvestris gen. nov., sp. nov., Mesoterricola sediminis sp. nov., Geothrix oryzae sp. nov., Geothrix edaphica sp. nov., Geothrix rubra sp. nov., and Geothrix limicola sp. nov., six novel members of Acidobacteriota isolated from soils.</title>
        <authorList>
            <person name="Weisberg A.J."/>
            <person name="Pearce E."/>
            <person name="Kramer C.G."/>
            <person name="Chang J.H."/>
            <person name="Clarke C.R."/>
        </authorList>
    </citation>
    <scope>NUCLEOTIDE SEQUENCE</scope>
    <source>
        <strain evidence="11">ND06-05F</strain>
    </source>
</reference>
<dbReference type="GO" id="GO:0017000">
    <property type="term" value="P:antibiotic biosynthetic process"/>
    <property type="evidence" value="ECO:0007669"/>
    <property type="project" value="UniProtKB-ARBA"/>
</dbReference>
<evidence type="ECO:0000256" key="1">
    <source>
        <dbReference type="ARBA" id="ARBA00001957"/>
    </source>
</evidence>
<dbReference type="InterPro" id="IPR000415">
    <property type="entry name" value="Nitroreductase-like"/>
</dbReference>
<evidence type="ECO:0000256" key="8">
    <source>
        <dbReference type="ARBA" id="ARBA00033440"/>
    </source>
</evidence>
<evidence type="ECO:0000256" key="4">
    <source>
        <dbReference type="ARBA" id="ARBA00016743"/>
    </source>
</evidence>
<dbReference type="Pfam" id="PF00296">
    <property type="entry name" value="Bac_luciferase"/>
    <property type="match status" value="1"/>
</dbReference>
<gene>
    <name evidence="11" type="ORF">PV367_00190</name>
</gene>
<evidence type="ECO:0000256" key="5">
    <source>
        <dbReference type="ARBA" id="ARBA00022450"/>
    </source>
</evidence>
<dbReference type="SUPFAM" id="SSF52777">
    <property type="entry name" value="CoA-dependent acyltransferases"/>
    <property type="match status" value="4"/>
</dbReference>